<sequence length="707" mass="78633">MPGLDWDLNLDADLQAAARRLSFSDADFPSSRRGLSDMKVPRLDPRIHATSPRKNRLPTINEKSSDELATAQAPALEQCTWPPSSLGTAGWLYQERGETLTPTGGAPVATLLPLALPGSSQSQQLLEAGTAARQLEQLRQEESLASFGEHQQRCQQASATEAGLQQAWAWAAAAALPQSQVLMLYTVDGGAAGYETKWDELHPVCQGLLLQIEENIREYRDDSERLDQCSHFDDLSPFNFEFDAGQIIQEAVSISTFMNREKISIESLMTVIKEIMCNTDFAIRSYVKLRPRFVRLSTGIANHSGSSDAQTDFSQLLTMAPSFHHCSSATRRPSPFVQQTVARFEDHLGECCKWILELEQLVQIKNDKTFAESLESLSKVMSNIHDYLIHVASKVEHIHQSAETMKIQYLKDQQCRGDLSNPFHKANRREEAKQQATAGIIHPMLHLSPLGQPTTLVAVPMISSQLQQTSFPIVATSPSSYPALPLPSVLPSFSMQTSPAPSTNPFSSSGSVLQSTPFGSLSTLELGSMPVSSLFRTGIPSSATSLFSIPYGDNYNPGSLICSYRWNGSFRHQSYTFCRKEATKKKPLAVHFIFSFWRCHGCALLSLTARGRQPREIICDLNWGWGSCEEASPWQVGNHSTNQPLEAGQCFALRHNKVTSLWRVKLVGRMCFRGRCLKWNRNRFFSGGGNRNAQKCSSSRMPRRQEL</sequence>
<evidence type="ECO:0000313" key="2">
    <source>
        <dbReference type="Proteomes" id="UP000244336"/>
    </source>
</evidence>
<dbReference type="PANTHER" id="PTHR13437:SF6">
    <property type="entry name" value="DUF632 DOMAIN-CONTAINING PROTEIN"/>
    <property type="match status" value="1"/>
</dbReference>
<dbReference type="GO" id="GO:0017056">
    <property type="term" value="F:structural constituent of nuclear pore"/>
    <property type="evidence" value="ECO:0007669"/>
    <property type="project" value="InterPro"/>
</dbReference>
<reference evidence="1 2" key="1">
    <citation type="submission" date="2018-04" db="EMBL/GenBank/DDBJ databases">
        <title>WGS assembly of Panicum hallii var. hallii HAL2.</title>
        <authorList>
            <person name="Lovell J."/>
            <person name="Jenkins J."/>
            <person name="Lowry D."/>
            <person name="Mamidi S."/>
            <person name="Sreedasyam A."/>
            <person name="Weng X."/>
            <person name="Barry K."/>
            <person name="Bonette J."/>
            <person name="Campitelli B."/>
            <person name="Daum C."/>
            <person name="Gordon S."/>
            <person name="Gould B."/>
            <person name="Lipzen A."/>
            <person name="MacQueen A."/>
            <person name="Palacio-Mejia J."/>
            <person name="Plott C."/>
            <person name="Shakirov E."/>
            <person name="Shu S."/>
            <person name="Yoshinaga Y."/>
            <person name="Zane M."/>
            <person name="Rokhsar D."/>
            <person name="Grimwood J."/>
            <person name="Schmutz J."/>
            <person name="Juenger T."/>
        </authorList>
    </citation>
    <scope>NUCLEOTIDE SEQUENCE [LARGE SCALE GENOMIC DNA]</scope>
    <source>
        <strain evidence="2">cv. HAL2</strain>
    </source>
</reference>
<organism evidence="1 2">
    <name type="scientific">Panicum hallii var. hallii</name>
    <dbReference type="NCBI Taxonomy" id="1504633"/>
    <lineage>
        <taxon>Eukaryota</taxon>
        <taxon>Viridiplantae</taxon>
        <taxon>Streptophyta</taxon>
        <taxon>Embryophyta</taxon>
        <taxon>Tracheophyta</taxon>
        <taxon>Spermatophyta</taxon>
        <taxon>Magnoliopsida</taxon>
        <taxon>Liliopsida</taxon>
        <taxon>Poales</taxon>
        <taxon>Poaceae</taxon>
        <taxon>PACMAD clade</taxon>
        <taxon>Panicoideae</taxon>
        <taxon>Panicodae</taxon>
        <taxon>Paniceae</taxon>
        <taxon>Panicinae</taxon>
        <taxon>Panicum</taxon>
        <taxon>Panicum sect. Panicum</taxon>
    </lineage>
</organism>
<dbReference type="OrthoDB" id="2538017at2759"/>
<dbReference type="STRING" id="1504633.A0A2T7C0Q5"/>
<proteinExistence type="predicted"/>
<dbReference type="InterPro" id="IPR024882">
    <property type="entry name" value="NUP58/p45/49"/>
</dbReference>
<evidence type="ECO:0000313" key="1">
    <source>
        <dbReference type="EMBL" id="PUZ36887.1"/>
    </source>
</evidence>
<dbReference type="EMBL" id="CM009757">
    <property type="protein sequence ID" value="PUZ36887.1"/>
    <property type="molecule type" value="Genomic_DNA"/>
</dbReference>
<dbReference type="Proteomes" id="UP000244336">
    <property type="component" value="Chromosome 9"/>
</dbReference>
<accession>A0A2T7C0Q5</accession>
<dbReference type="GO" id="GO:0008139">
    <property type="term" value="F:nuclear localization sequence binding"/>
    <property type="evidence" value="ECO:0007669"/>
    <property type="project" value="InterPro"/>
</dbReference>
<evidence type="ECO:0008006" key="3">
    <source>
        <dbReference type="Google" id="ProtNLM"/>
    </source>
</evidence>
<gene>
    <name evidence="1" type="ORF">GQ55_9G072700</name>
</gene>
<protein>
    <recommendedName>
        <fullName evidence="3">Nuclear pore complex protein NUP58</fullName>
    </recommendedName>
</protein>
<dbReference type="PANTHER" id="PTHR13437">
    <property type="entry name" value="NUCLEOPORIN P58/P45 NUCLEOPORIN-LIKE PROTEIN 1"/>
    <property type="match status" value="1"/>
</dbReference>
<dbReference type="AlphaFoldDB" id="A0A2T7C0Q5"/>
<dbReference type="GO" id="GO:0005643">
    <property type="term" value="C:nuclear pore"/>
    <property type="evidence" value="ECO:0007669"/>
    <property type="project" value="InterPro"/>
</dbReference>
<dbReference type="Gene3D" id="6.10.140.1350">
    <property type="match status" value="1"/>
</dbReference>
<keyword evidence="2" id="KW-1185">Reference proteome</keyword>
<name>A0A2T7C0Q5_9POAL</name>
<dbReference type="Gramene" id="PUZ36887">
    <property type="protein sequence ID" value="PUZ36887"/>
    <property type="gene ID" value="GQ55_9G072700"/>
</dbReference>